<dbReference type="RefSeq" id="WP_127188656.1">
    <property type="nucleotide sequence ID" value="NZ_RZNJ01000003.1"/>
</dbReference>
<dbReference type="GO" id="GO:0005524">
    <property type="term" value="F:ATP binding"/>
    <property type="evidence" value="ECO:0007669"/>
    <property type="project" value="UniProtKB-KW"/>
</dbReference>
<dbReference type="PROSITE" id="PS00211">
    <property type="entry name" value="ABC_TRANSPORTER_1"/>
    <property type="match status" value="1"/>
</dbReference>
<keyword evidence="2" id="KW-0813">Transport</keyword>
<evidence type="ECO:0000256" key="4">
    <source>
        <dbReference type="ARBA" id="ARBA00022840"/>
    </source>
</evidence>
<dbReference type="InterPro" id="IPR027417">
    <property type="entry name" value="P-loop_NTPase"/>
</dbReference>
<dbReference type="InterPro" id="IPR003439">
    <property type="entry name" value="ABC_transporter-like_ATP-bd"/>
</dbReference>
<dbReference type="Pfam" id="PF08402">
    <property type="entry name" value="TOBE_2"/>
    <property type="match status" value="1"/>
</dbReference>
<evidence type="ECO:0000313" key="7">
    <source>
        <dbReference type="Proteomes" id="UP000281547"/>
    </source>
</evidence>
<evidence type="ECO:0000256" key="3">
    <source>
        <dbReference type="ARBA" id="ARBA00022741"/>
    </source>
</evidence>
<protein>
    <submittedName>
        <fullName evidence="6">ABC transporter ATP-binding protein</fullName>
    </submittedName>
</protein>
<dbReference type="PANTHER" id="PTHR42781">
    <property type="entry name" value="SPERMIDINE/PUTRESCINE IMPORT ATP-BINDING PROTEIN POTA"/>
    <property type="match status" value="1"/>
</dbReference>
<comment type="similarity">
    <text evidence="1">Belongs to the ABC transporter superfamily.</text>
</comment>
<keyword evidence="7" id="KW-1185">Reference proteome</keyword>
<proteinExistence type="inferred from homology"/>
<name>A0A433XBD7_9HYPH</name>
<gene>
    <name evidence="6" type="ORF">EMQ25_11215</name>
</gene>
<dbReference type="PANTHER" id="PTHR42781:SF4">
    <property type="entry name" value="SPERMIDINE_PUTRESCINE IMPORT ATP-BINDING PROTEIN POTA"/>
    <property type="match status" value="1"/>
</dbReference>
<dbReference type="GO" id="GO:0022857">
    <property type="term" value="F:transmembrane transporter activity"/>
    <property type="evidence" value="ECO:0007669"/>
    <property type="project" value="InterPro"/>
</dbReference>
<feature type="domain" description="ABC transporter" evidence="5">
    <location>
        <begin position="10"/>
        <end position="240"/>
    </location>
</feature>
<dbReference type="OrthoDB" id="9802264at2"/>
<dbReference type="InterPro" id="IPR013611">
    <property type="entry name" value="Transp-assoc_OB_typ2"/>
</dbReference>
<dbReference type="Gene3D" id="2.40.50.100">
    <property type="match status" value="1"/>
</dbReference>
<evidence type="ECO:0000259" key="5">
    <source>
        <dbReference type="PROSITE" id="PS50893"/>
    </source>
</evidence>
<keyword evidence="3" id="KW-0547">Nucleotide-binding</keyword>
<dbReference type="GO" id="GO:0043190">
    <property type="term" value="C:ATP-binding cassette (ABC) transporter complex"/>
    <property type="evidence" value="ECO:0007669"/>
    <property type="project" value="InterPro"/>
</dbReference>
<dbReference type="Proteomes" id="UP000281547">
    <property type="component" value="Unassembled WGS sequence"/>
</dbReference>
<dbReference type="Gene3D" id="3.40.50.300">
    <property type="entry name" value="P-loop containing nucleotide triphosphate hydrolases"/>
    <property type="match status" value="1"/>
</dbReference>
<reference evidence="6 7" key="1">
    <citation type="journal article" date="2016" name="Int. J. Syst. Evol. Microbiol.">
        <title>Arsenicitalea aurantiaca gen. nov., sp. nov., a new member of the family Hyphomicrobiaceae, isolated from high-arsenic sediment.</title>
        <authorList>
            <person name="Mu Y."/>
            <person name="Zhou L."/>
            <person name="Zeng X.C."/>
            <person name="Liu L."/>
            <person name="Pan Y."/>
            <person name="Chen X."/>
            <person name="Wang J."/>
            <person name="Li S."/>
            <person name="Li W.J."/>
            <person name="Wang Y."/>
        </authorList>
    </citation>
    <scope>NUCLEOTIDE SEQUENCE [LARGE SCALE GENOMIC DNA]</scope>
    <source>
        <strain evidence="6 7">42-50</strain>
    </source>
</reference>
<evidence type="ECO:0000256" key="1">
    <source>
        <dbReference type="ARBA" id="ARBA00005417"/>
    </source>
</evidence>
<evidence type="ECO:0000313" key="6">
    <source>
        <dbReference type="EMBL" id="RUT31411.1"/>
    </source>
</evidence>
<sequence length="368" mass="39531">MKTRSAGAHLAIEAVTKTYGKAKALDAVSLVIEPGELLALLGPSGCGKTTLLKIIAGLIDPDEGEVLVDGLGMVRLPTHRRDMGMLFQNYALFPHLDVISNVAFGLEMRRLPRAEIEERARRALDRVQLSAYSGRMPRELSGGQQQRVALARAIAYEPKILLLDEPLAALDKNLREGMQMELRALCKQLELTTVLVTHDQEEAMTMADRIAVMRAGRLEQLGSARAVYERPENRFVAGFIGTSNFFPFAGERSTGALGATIPGRTPGGDALLAIARDGTLPEGGAMVAVRPEHVALSVSRPAAEANAMVGRLTQILFRGAHMTAVLRTDGGQEIVASAPADALPPGLAEGDAAWAHWKAEHALIIEDK</sequence>
<dbReference type="GO" id="GO:0016887">
    <property type="term" value="F:ATP hydrolysis activity"/>
    <property type="evidence" value="ECO:0007669"/>
    <property type="project" value="InterPro"/>
</dbReference>
<dbReference type="SMART" id="SM00382">
    <property type="entry name" value="AAA"/>
    <property type="match status" value="1"/>
</dbReference>
<dbReference type="SUPFAM" id="SSF50331">
    <property type="entry name" value="MOP-like"/>
    <property type="match status" value="1"/>
</dbReference>
<dbReference type="Pfam" id="PF00005">
    <property type="entry name" value="ABC_tran"/>
    <property type="match status" value="1"/>
</dbReference>
<dbReference type="InterPro" id="IPR017871">
    <property type="entry name" value="ABC_transporter-like_CS"/>
</dbReference>
<keyword evidence="4 6" id="KW-0067">ATP-binding</keyword>
<dbReference type="AlphaFoldDB" id="A0A433XBD7"/>
<dbReference type="FunFam" id="3.40.50.300:FF:000425">
    <property type="entry name" value="Probable ABC transporter, ATP-binding subunit"/>
    <property type="match status" value="1"/>
</dbReference>
<evidence type="ECO:0000256" key="2">
    <source>
        <dbReference type="ARBA" id="ARBA00022448"/>
    </source>
</evidence>
<dbReference type="InterPro" id="IPR050093">
    <property type="entry name" value="ABC_SmlMolc_Importer"/>
</dbReference>
<dbReference type="SUPFAM" id="SSF52540">
    <property type="entry name" value="P-loop containing nucleoside triphosphate hydrolases"/>
    <property type="match status" value="1"/>
</dbReference>
<dbReference type="InterPro" id="IPR008995">
    <property type="entry name" value="Mo/tungstate-bd_C_term_dom"/>
</dbReference>
<dbReference type="PROSITE" id="PS50893">
    <property type="entry name" value="ABC_TRANSPORTER_2"/>
    <property type="match status" value="1"/>
</dbReference>
<dbReference type="EMBL" id="RZNJ01000003">
    <property type="protein sequence ID" value="RUT31411.1"/>
    <property type="molecule type" value="Genomic_DNA"/>
</dbReference>
<comment type="caution">
    <text evidence="6">The sequence shown here is derived from an EMBL/GenBank/DDBJ whole genome shotgun (WGS) entry which is preliminary data.</text>
</comment>
<dbReference type="InterPro" id="IPR003593">
    <property type="entry name" value="AAA+_ATPase"/>
</dbReference>
<dbReference type="GO" id="GO:0015697">
    <property type="term" value="P:quaternary ammonium group transport"/>
    <property type="evidence" value="ECO:0007669"/>
    <property type="project" value="UniProtKB-ARBA"/>
</dbReference>
<accession>A0A433XBD7</accession>
<organism evidence="6 7">
    <name type="scientific">Arsenicitalea aurantiaca</name>
    <dbReference type="NCBI Taxonomy" id="1783274"/>
    <lineage>
        <taxon>Bacteria</taxon>
        <taxon>Pseudomonadati</taxon>
        <taxon>Pseudomonadota</taxon>
        <taxon>Alphaproteobacteria</taxon>
        <taxon>Hyphomicrobiales</taxon>
        <taxon>Devosiaceae</taxon>
        <taxon>Arsenicitalea</taxon>
    </lineage>
</organism>